<dbReference type="AlphaFoldDB" id="S8C7X4"/>
<dbReference type="Proteomes" id="UP000015453">
    <property type="component" value="Unassembled WGS sequence"/>
</dbReference>
<accession>S8C7X4</accession>
<comment type="caution">
    <text evidence="2">The sequence shown here is derived from an EMBL/GenBank/DDBJ whole genome shotgun (WGS) entry which is preliminary data.</text>
</comment>
<evidence type="ECO:0000313" key="3">
    <source>
        <dbReference type="Proteomes" id="UP000015453"/>
    </source>
</evidence>
<feature type="transmembrane region" description="Helical" evidence="1">
    <location>
        <begin position="28"/>
        <end position="48"/>
    </location>
</feature>
<proteinExistence type="predicted"/>
<reference evidence="2 3" key="1">
    <citation type="journal article" date="2013" name="BMC Genomics">
        <title>The miniature genome of a carnivorous plant Genlisea aurea contains a low number of genes and short non-coding sequences.</title>
        <authorList>
            <person name="Leushkin E.V."/>
            <person name="Sutormin R.A."/>
            <person name="Nabieva E.R."/>
            <person name="Penin A.A."/>
            <person name="Kondrashov A.S."/>
            <person name="Logacheva M.D."/>
        </authorList>
    </citation>
    <scope>NUCLEOTIDE SEQUENCE [LARGE SCALE GENOMIC DNA]</scope>
</reference>
<keyword evidence="1" id="KW-1133">Transmembrane helix</keyword>
<evidence type="ECO:0008006" key="4">
    <source>
        <dbReference type="Google" id="ProtNLM"/>
    </source>
</evidence>
<keyword evidence="1" id="KW-0812">Transmembrane</keyword>
<evidence type="ECO:0000313" key="2">
    <source>
        <dbReference type="EMBL" id="EPS62919.1"/>
    </source>
</evidence>
<evidence type="ECO:0000256" key="1">
    <source>
        <dbReference type="SAM" id="Phobius"/>
    </source>
</evidence>
<keyword evidence="3" id="KW-1185">Reference proteome</keyword>
<dbReference type="SUPFAM" id="SSF53474">
    <property type="entry name" value="alpha/beta-Hydrolases"/>
    <property type="match status" value="1"/>
</dbReference>
<organism evidence="2 3">
    <name type="scientific">Genlisea aurea</name>
    <dbReference type="NCBI Taxonomy" id="192259"/>
    <lineage>
        <taxon>Eukaryota</taxon>
        <taxon>Viridiplantae</taxon>
        <taxon>Streptophyta</taxon>
        <taxon>Embryophyta</taxon>
        <taxon>Tracheophyta</taxon>
        <taxon>Spermatophyta</taxon>
        <taxon>Magnoliopsida</taxon>
        <taxon>eudicotyledons</taxon>
        <taxon>Gunneridae</taxon>
        <taxon>Pentapetalae</taxon>
        <taxon>asterids</taxon>
        <taxon>lamiids</taxon>
        <taxon>Lamiales</taxon>
        <taxon>Lentibulariaceae</taxon>
        <taxon>Genlisea</taxon>
    </lineage>
</organism>
<keyword evidence="1" id="KW-0472">Membrane</keyword>
<sequence>MAADSSGGPTKSSNAAAGAGAGAFHFRFLIPIIVSLVALPALLLLLLLPPPQDPETWFLKLPALLRAHYSDGRTIKLRPSPDHPEIGVFSIRRGPPAADSPHRVLIVHGAGCSSFSFRRVVDSLAEANVHAAAIDLPGSGFSDRSVAVTQNRDGGKNPLRGMWSVVEDIREKGLFWGFDQLIQQGYVNLPEKTTVINNPIEFNAGRLLEQVIHSMPLPPPIDLVLHDTAFPLLSDWISQNPTTIRSLVLLDSSPNGTALPLWAFQTPLVKEMVMGMGCVFRRAVAGCCVARWESGEEAEAHRVLLKGWDGGRSGMGASSSRSLDLGEWGGRNEQLPVKVIWSEGWSSEGREVAAALPRATLSLHSGGRWVQGRDAAVEVAQRIREFITSLPPPGGAELELELSRSRSQEDVVSQLQDRCEL</sequence>
<dbReference type="Gene3D" id="3.40.50.1820">
    <property type="entry name" value="alpha/beta hydrolase"/>
    <property type="match status" value="1"/>
</dbReference>
<dbReference type="InterPro" id="IPR029058">
    <property type="entry name" value="AB_hydrolase_fold"/>
</dbReference>
<dbReference type="EMBL" id="AUSU01005814">
    <property type="protein sequence ID" value="EPS62919.1"/>
    <property type="molecule type" value="Genomic_DNA"/>
</dbReference>
<protein>
    <recommendedName>
        <fullName evidence="4">AB hydrolase-1 domain-containing protein</fullName>
    </recommendedName>
</protein>
<name>S8C7X4_9LAMI</name>
<gene>
    <name evidence="2" type="ORF">M569_11871</name>
</gene>
<dbReference type="OrthoDB" id="6431331at2759"/>